<feature type="region of interest" description="Disordered" evidence="1">
    <location>
        <begin position="1"/>
        <end position="22"/>
    </location>
</feature>
<organism evidence="2 3">
    <name type="scientific">Anopheles culicifacies</name>
    <dbReference type="NCBI Taxonomy" id="139723"/>
    <lineage>
        <taxon>Eukaryota</taxon>
        <taxon>Metazoa</taxon>
        <taxon>Ecdysozoa</taxon>
        <taxon>Arthropoda</taxon>
        <taxon>Hexapoda</taxon>
        <taxon>Insecta</taxon>
        <taxon>Pterygota</taxon>
        <taxon>Neoptera</taxon>
        <taxon>Endopterygota</taxon>
        <taxon>Diptera</taxon>
        <taxon>Nematocera</taxon>
        <taxon>Culicoidea</taxon>
        <taxon>Culicidae</taxon>
        <taxon>Anophelinae</taxon>
        <taxon>Anopheles</taxon>
        <taxon>culicifacies species complex</taxon>
    </lineage>
</organism>
<feature type="compositionally biased region" description="Polar residues" evidence="1">
    <location>
        <begin position="1"/>
        <end position="18"/>
    </location>
</feature>
<feature type="region of interest" description="Disordered" evidence="1">
    <location>
        <begin position="183"/>
        <end position="230"/>
    </location>
</feature>
<dbReference type="EnsemblMetazoa" id="ACUA002989-RA">
    <property type="protein sequence ID" value="ACUA002989-PA"/>
    <property type="gene ID" value="ACUA002989"/>
</dbReference>
<feature type="region of interest" description="Disordered" evidence="1">
    <location>
        <begin position="83"/>
        <end position="118"/>
    </location>
</feature>
<dbReference type="VEuPathDB" id="VectorBase:ACUA002989"/>
<feature type="compositionally biased region" description="Low complexity" evidence="1">
    <location>
        <begin position="190"/>
        <end position="202"/>
    </location>
</feature>
<reference evidence="2" key="2">
    <citation type="submission" date="2020-05" db="UniProtKB">
        <authorList>
            <consortium name="EnsemblMetazoa"/>
        </authorList>
    </citation>
    <scope>IDENTIFICATION</scope>
    <source>
        <strain evidence="2">A-37</strain>
    </source>
</reference>
<reference evidence="3" key="1">
    <citation type="submission" date="2013-09" db="EMBL/GenBank/DDBJ databases">
        <title>The Genome Sequence of Anopheles culicifacies species A.</title>
        <authorList>
            <consortium name="The Broad Institute Genomics Platform"/>
            <person name="Neafsey D.E."/>
            <person name="Besansky N."/>
            <person name="Howell P."/>
            <person name="Walton C."/>
            <person name="Young S.K."/>
            <person name="Zeng Q."/>
            <person name="Gargeya S."/>
            <person name="Fitzgerald M."/>
            <person name="Haas B."/>
            <person name="Abouelleil A."/>
            <person name="Allen A.W."/>
            <person name="Alvarado L."/>
            <person name="Arachchi H.M."/>
            <person name="Berlin A.M."/>
            <person name="Chapman S.B."/>
            <person name="Gainer-Dewar J."/>
            <person name="Goldberg J."/>
            <person name="Griggs A."/>
            <person name="Gujja S."/>
            <person name="Hansen M."/>
            <person name="Howarth C."/>
            <person name="Imamovic A."/>
            <person name="Ireland A."/>
            <person name="Larimer J."/>
            <person name="McCowan C."/>
            <person name="Murphy C."/>
            <person name="Pearson M."/>
            <person name="Poon T.W."/>
            <person name="Priest M."/>
            <person name="Roberts A."/>
            <person name="Saif S."/>
            <person name="Shea T."/>
            <person name="Sisk P."/>
            <person name="Sykes S."/>
            <person name="Wortman J."/>
            <person name="Nusbaum C."/>
            <person name="Birren B."/>
        </authorList>
    </citation>
    <scope>NUCLEOTIDE SEQUENCE [LARGE SCALE GENOMIC DNA]</scope>
    <source>
        <strain evidence="3">A-37</strain>
    </source>
</reference>
<keyword evidence="3" id="KW-1185">Reference proteome</keyword>
<dbReference type="Proteomes" id="UP000075883">
    <property type="component" value="Unassembled WGS sequence"/>
</dbReference>
<accession>A0A182LVH3</accession>
<feature type="region of interest" description="Disordered" evidence="1">
    <location>
        <begin position="138"/>
        <end position="169"/>
    </location>
</feature>
<evidence type="ECO:0000313" key="3">
    <source>
        <dbReference type="Proteomes" id="UP000075883"/>
    </source>
</evidence>
<dbReference type="AlphaFoldDB" id="A0A182LVH3"/>
<feature type="compositionally biased region" description="Low complexity" evidence="1">
    <location>
        <begin position="145"/>
        <end position="157"/>
    </location>
</feature>
<dbReference type="STRING" id="139723.A0A182LVH3"/>
<evidence type="ECO:0000313" key="2">
    <source>
        <dbReference type="EnsemblMetazoa" id="ACUA002989-PA"/>
    </source>
</evidence>
<proteinExistence type="predicted"/>
<sequence length="358" mass="40429">MRSSKGTGIVTTASTVPSPTELPCASTANSDYPTQLQRVLDKLALTERLTASEAETRALRQELELYRTGVRTVASLAHSSAGTNLGNQVATLPKPGMSKRTLKRRQQRERALARRQAYGPAEQRLLDLQAHLDEEIKEDRRRQQRIGQGQGPSQQQRPFPSVDSQQQPRSYRDALISEWQMVGSGRRQGGQRPAQPKQRQQPRPTPTPAPRREFQRPSPERRGKPRRRRDAILVVPAPGVSFADMYRPIRTIQALADVQVEIRRGKRLPSGNLRMELTWDVDSADVCSRMQVVLGELGRAKVLTEMAEVLIRNVDHLTEETTIRETIRTVLNREPAIAAMSVWERADATKRARVRLPR</sequence>
<evidence type="ECO:0000256" key="1">
    <source>
        <dbReference type="SAM" id="MobiDB-lite"/>
    </source>
</evidence>
<dbReference type="EMBL" id="AXCM01022061">
    <property type="status" value="NOT_ANNOTATED_CDS"/>
    <property type="molecule type" value="Genomic_DNA"/>
</dbReference>
<protein>
    <submittedName>
        <fullName evidence="2">Uncharacterized protein</fullName>
    </submittedName>
</protein>
<feature type="compositionally biased region" description="Basic and acidic residues" evidence="1">
    <location>
        <begin position="210"/>
        <end position="222"/>
    </location>
</feature>
<name>A0A182LVH3_9DIPT</name>